<accession>A0ABT2ZLZ1</accession>
<reference evidence="1 2" key="1">
    <citation type="submission" date="2022-10" db="EMBL/GenBank/DDBJ databases">
        <title>Defluviimonas sp. nov., isolated from ocean surface sediments.</title>
        <authorList>
            <person name="He W."/>
            <person name="Wang L."/>
            <person name="Zhang D.-F."/>
        </authorList>
    </citation>
    <scope>NUCLEOTIDE SEQUENCE [LARGE SCALE GENOMIC DNA]</scope>
    <source>
        <strain evidence="1 2">WL0050</strain>
    </source>
</reference>
<organism evidence="1 2">
    <name type="scientific">Albidovulum litorale</name>
    <dbReference type="NCBI Taxonomy" id="2984134"/>
    <lineage>
        <taxon>Bacteria</taxon>
        <taxon>Pseudomonadati</taxon>
        <taxon>Pseudomonadota</taxon>
        <taxon>Alphaproteobacteria</taxon>
        <taxon>Rhodobacterales</taxon>
        <taxon>Paracoccaceae</taxon>
        <taxon>Albidovulum</taxon>
    </lineage>
</organism>
<gene>
    <name evidence="1" type="ORF">OEZ71_07555</name>
</gene>
<dbReference type="Pfam" id="PF10711">
    <property type="entry name" value="DUF2513"/>
    <property type="match status" value="1"/>
</dbReference>
<keyword evidence="2" id="KW-1185">Reference proteome</keyword>
<dbReference type="InterPro" id="IPR019650">
    <property type="entry name" value="DUF2513"/>
</dbReference>
<dbReference type="EMBL" id="JAOWKZ010000002">
    <property type="protein sequence ID" value="MCV2872150.1"/>
    <property type="molecule type" value="Genomic_DNA"/>
</dbReference>
<sequence length="130" mass="15003">MKRDLDLVRSMLIKAEDSDERYFDIGVWDWTDHDMRDRELDTKLSQTELFHLDLMEQGGLIKKSVCEHSDFAMWEITWHGYDFLDASRSEKLWNRLKREAKAQGISLTVNGAISAVRVLSAELLSVGAAQ</sequence>
<evidence type="ECO:0000313" key="2">
    <source>
        <dbReference type="Proteomes" id="UP001652564"/>
    </source>
</evidence>
<proteinExistence type="predicted"/>
<dbReference type="RefSeq" id="WP_263739339.1">
    <property type="nucleotide sequence ID" value="NZ_JAOWKZ010000002.1"/>
</dbReference>
<name>A0ABT2ZLZ1_9RHOB</name>
<comment type="caution">
    <text evidence="1">The sequence shown here is derived from an EMBL/GenBank/DDBJ whole genome shotgun (WGS) entry which is preliminary data.</text>
</comment>
<evidence type="ECO:0000313" key="1">
    <source>
        <dbReference type="EMBL" id="MCV2872150.1"/>
    </source>
</evidence>
<dbReference type="Proteomes" id="UP001652564">
    <property type="component" value="Unassembled WGS sequence"/>
</dbReference>
<protein>
    <submittedName>
        <fullName evidence="1">DUF2513 domain-containing protein</fullName>
    </submittedName>
</protein>